<evidence type="ECO:0000313" key="1">
    <source>
        <dbReference type="EnsemblMetazoa" id="AFUN015064-PA"/>
    </source>
</evidence>
<reference evidence="1" key="1">
    <citation type="submission" date="2020-05" db="UniProtKB">
        <authorList>
            <consortium name="EnsemblMetazoa"/>
        </authorList>
    </citation>
    <scope>IDENTIFICATION</scope>
    <source>
        <strain evidence="1">FUMOZ</strain>
    </source>
</reference>
<accession>A0A182S3S6</accession>
<protein>
    <submittedName>
        <fullName evidence="1">Uncharacterized protein</fullName>
    </submittedName>
</protein>
<name>A0A182S3S6_ANOFN</name>
<proteinExistence type="predicted"/>
<organism evidence="1">
    <name type="scientific">Anopheles funestus</name>
    <name type="common">African malaria mosquito</name>
    <dbReference type="NCBI Taxonomy" id="62324"/>
    <lineage>
        <taxon>Eukaryota</taxon>
        <taxon>Metazoa</taxon>
        <taxon>Ecdysozoa</taxon>
        <taxon>Arthropoda</taxon>
        <taxon>Hexapoda</taxon>
        <taxon>Insecta</taxon>
        <taxon>Pterygota</taxon>
        <taxon>Neoptera</taxon>
        <taxon>Endopterygota</taxon>
        <taxon>Diptera</taxon>
        <taxon>Nematocera</taxon>
        <taxon>Culicoidea</taxon>
        <taxon>Culicidae</taxon>
        <taxon>Anophelinae</taxon>
        <taxon>Anopheles</taxon>
    </lineage>
</organism>
<dbReference type="EnsemblMetazoa" id="AFUN015064-RA">
    <property type="protein sequence ID" value="AFUN015064-PA"/>
    <property type="gene ID" value="AFUN015064"/>
</dbReference>
<dbReference type="AlphaFoldDB" id="A0A182S3S6"/>
<sequence length="89" mass="10267">MKVLQFVIIFIFVGTVRCRSFTVGIYLDDFFTIPSLVSSTVFTFRRQIPFFARTLYVDDVVNMIAKVGFLSCLPFSRRDKNRKLTLATA</sequence>
<dbReference type="VEuPathDB" id="VectorBase:AFUN015064"/>